<keyword evidence="3" id="KW-1185">Reference proteome</keyword>
<dbReference type="Proteomes" id="UP000032141">
    <property type="component" value="Chromosome C7"/>
</dbReference>
<dbReference type="InterPro" id="IPR001005">
    <property type="entry name" value="SANT/Myb"/>
</dbReference>
<feature type="domain" description="Myb-like" evidence="1">
    <location>
        <begin position="56"/>
        <end position="125"/>
    </location>
</feature>
<dbReference type="OMA" id="PSKGHYQ"/>
<evidence type="ECO:0000313" key="2">
    <source>
        <dbReference type="EnsemblPlants" id="Bo7g065750.1"/>
    </source>
</evidence>
<evidence type="ECO:0000313" key="3">
    <source>
        <dbReference type="Proteomes" id="UP000032141"/>
    </source>
</evidence>
<dbReference type="AlphaFoldDB" id="A0A0D3D8Q8"/>
<evidence type="ECO:0000259" key="1">
    <source>
        <dbReference type="PROSITE" id="PS50090"/>
    </source>
</evidence>
<dbReference type="PANTHER" id="PTHR45023:SF4">
    <property type="entry name" value="GLYCINE-RICH PROTEIN-RELATED"/>
    <property type="match status" value="1"/>
</dbReference>
<dbReference type="PANTHER" id="PTHR45023">
    <property type="match status" value="1"/>
</dbReference>
<reference evidence="2" key="2">
    <citation type="submission" date="2015-03" db="UniProtKB">
        <authorList>
            <consortium name="EnsemblPlants"/>
        </authorList>
    </citation>
    <scope>IDENTIFICATION</scope>
</reference>
<accession>A0A0D3D8Q8</accession>
<dbReference type="EnsemblPlants" id="Bo7g065750.1">
    <property type="protein sequence ID" value="Bo7g065750.1"/>
    <property type="gene ID" value="Bo7g065750"/>
</dbReference>
<sequence>MDPNSYNHTSKFVDLLTSQQIVFGFPQDSVQLSSSQVPYFGTQAHEASNFAEEGPAERREWKQWTPIDDLVLISAWLNTSKDDVVGNEQGCGTFWKRVAAYVAASPKVTEHREASNCKQRWQKINDIVNKFCGAYEAANQGTSRPPGVKAAKAQRNKKDLAAEKKKDLPDGKVVAAFENMWSIKKEDLALKEKLSKMKMLECLLAKSEPLANYEEALKKKLITDLLP</sequence>
<reference evidence="2 3" key="1">
    <citation type="journal article" date="2014" name="Genome Biol.">
        <title>Transcriptome and methylome profiling reveals relics of genome dominance in the mesopolyploid Brassica oleracea.</title>
        <authorList>
            <person name="Parkin I.A."/>
            <person name="Koh C."/>
            <person name="Tang H."/>
            <person name="Robinson S.J."/>
            <person name="Kagale S."/>
            <person name="Clarke W.E."/>
            <person name="Town C.D."/>
            <person name="Nixon J."/>
            <person name="Krishnakumar V."/>
            <person name="Bidwell S.L."/>
            <person name="Denoeud F."/>
            <person name="Belcram H."/>
            <person name="Links M.G."/>
            <person name="Just J."/>
            <person name="Clarke C."/>
            <person name="Bender T."/>
            <person name="Huebert T."/>
            <person name="Mason A.S."/>
            <person name="Pires J.C."/>
            <person name="Barker G."/>
            <person name="Moore J."/>
            <person name="Walley P.G."/>
            <person name="Manoli S."/>
            <person name="Batley J."/>
            <person name="Edwards D."/>
            <person name="Nelson M.N."/>
            <person name="Wang X."/>
            <person name="Paterson A.H."/>
            <person name="King G."/>
            <person name="Bancroft I."/>
            <person name="Chalhoub B."/>
            <person name="Sharpe A.G."/>
        </authorList>
    </citation>
    <scope>NUCLEOTIDE SEQUENCE</scope>
    <source>
        <strain evidence="2 3">cv. TO1000</strain>
    </source>
</reference>
<dbReference type="PROSITE" id="PS50090">
    <property type="entry name" value="MYB_LIKE"/>
    <property type="match status" value="1"/>
</dbReference>
<name>A0A0D3D8Q8_BRAOL</name>
<protein>
    <recommendedName>
        <fullName evidence="1">Myb-like domain-containing protein</fullName>
    </recommendedName>
</protein>
<dbReference type="Gramene" id="Bo7g065750.1">
    <property type="protein sequence ID" value="Bo7g065750.1"/>
    <property type="gene ID" value="Bo7g065750"/>
</dbReference>
<proteinExistence type="predicted"/>
<organism evidence="2 3">
    <name type="scientific">Brassica oleracea var. oleracea</name>
    <dbReference type="NCBI Taxonomy" id="109376"/>
    <lineage>
        <taxon>Eukaryota</taxon>
        <taxon>Viridiplantae</taxon>
        <taxon>Streptophyta</taxon>
        <taxon>Embryophyta</taxon>
        <taxon>Tracheophyta</taxon>
        <taxon>Spermatophyta</taxon>
        <taxon>Magnoliopsida</taxon>
        <taxon>eudicotyledons</taxon>
        <taxon>Gunneridae</taxon>
        <taxon>Pentapetalae</taxon>
        <taxon>rosids</taxon>
        <taxon>malvids</taxon>
        <taxon>Brassicales</taxon>
        <taxon>Brassicaceae</taxon>
        <taxon>Brassiceae</taxon>
        <taxon>Brassica</taxon>
    </lineage>
</organism>
<dbReference type="HOGENOM" id="CLU_012390_0_0_1"/>